<dbReference type="PANTHER" id="PTHR34308">
    <property type="entry name" value="COBALAMIN BIOSYNTHESIS PROTEIN CBIB"/>
    <property type="match status" value="1"/>
</dbReference>
<reference evidence="10 11" key="1">
    <citation type="submission" date="2020-08" db="EMBL/GenBank/DDBJ databases">
        <title>Bridging the membrane lipid divide: bacteria of the FCB group superphylum have the potential to synthesize archaeal ether lipids.</title>
        <authorList>
            <person name="Villanueva L."/>
            <person name="Von Meijenfeldt F.A.B."/>
            <person name="Westbye A.B."/>
            <person name="Yadav S."/>
            <person name="Hopmans E.C."/>
            <person name="Dutilh B.E."/>
            <person name="Sinninghe Damste J.S."/>
        </authorList>
    </citation>
    <scope>NUCLEOTIDE SEQUENCE [LARGE SCALE GENOMIC DNA]</scope>
    <source>
        <strain evidence="10">NIOZ-UU82</strain>
    </source>
</reference>
<evidence type="ECO:0000313" key="11">
    <source>
        <dbReference type="Proteomes" id="UP000603545"/>
    </source>
</evidence>
<keyword evidence="7 9" id="KW-1133">Transmembrane helix</keyword>
<evidence type="ECO:0000256" key="9">
    <source>
        <dbReference type="HAMAP-Rule" id="MF_00024"/>
    </source>
</evidence>
<dbReference type="GO" id="GO:0009236">
    <property type="term" value="P:cobalamin biosynthetic process"/>
    <property type="evidence" value="ECO:0007669"/>
    <property type="project" value="UniProtKB-UniRule"/>
</dbReference>
<comment type="pathway">
    <text evidence="2 9">Cofactor biosynthesis; adenosylcobalamin biosynthesis.</text>
</comment>
<evidence type="ECO:0000256" key="2">
    <source>
        <dbReference type="ARBA" id="ARBA00004953"/>
    </source>
</evidence>
<keyword evidence="4 9" id="KW-1003">Cell membrane</keyword>
<keyword evidence="8 9" id="KW-0472">Membrane</keyword>
<organism evidence="10 11">
    <name type="scientific">Candidatus Desulfaltia bathyphila</name>
    <dbReference type="NCBI Taxonomy" id="2841697"/>
    <lineage>
        <taxon>Bacteria</taxon>
        <taxon>Pseudomonadati</taxon>
        <taxon>Thermodesulfobacteriota</taxon>
        <taxon>Desulfobacteria</taxon>
        <taxon>Desulfobacterales</taxon>
        <taxon>Desulfobacterales incertae sedis</taxon>
        <taxon>Candidatus Desulfaltia</taxon>
    </lineage>
</organism>
<evidence type="ECO:0000256" key="8">
    <source>
        <dbReference type="ARBA" id="ARBA00023136"/>
    </source>
</evidence>
<dbReference type="PANTHER" id="PTHR34308:SF1">
    <property type="entry name" value="COBALAMIN BIOSYNTHESIS PROTEIN CBIB"/>
    <property type="match status" value="1"/>
</dbReference>
<feature type="transmembrane region" description="Helical" evidence="9">
    <location>
        <begin position="76"/>
        <end position="95"/>
    </location>
</feature>
<protein>
    <recommendedName>
        <fullName evidence="9">Cobalamin biosynthesis protein CobD</fullName>
    </recommendedName>
</protein>
<feature type="transmembrane region" description="Helical" evidence="9">
    <location>
        <begin position="154"/>
        <end position="172"/>
    </location>
</feature>
<gene>
    <name evidence="9 10" type="primary">cobD</name>
    <name evidence="10" type="ORF">H8E80_08660</name>
</gene>
<comment type="subcellular location">
    <subcellularLocation>
        <location evidence="1 9">Cell membrane</location>
        <topology evidence="1 9">Multi-pass membrane protein</topology>
    </subcellularLocation>
</comment>
<comment type="function">
    <text evidence="9">Converts cobyric acid to cobinamide by the addition of aminopropanol on the F carboxylic group.</text>
</comment>
<feature type="transmembrane region" description="Helical" evidence="9">
    <location>
        <begin position="291"/>
        <end position="312"/>
    </location>
</feature>
<proteinExistence type="inferred from homology"/>
<evidence type="ECO:0000256" key="7">
    <source>
        <dbReference type="ARBA" id="ARBA00022989"/>
    </source>
</evidence>
<keyword evidence="5 9" id="KW-0169">Cobalamin biosynthesis</keyword>
<dbReference type="Pfam" id="PF03186">
    <property type="entry name" value="CobD_Cbib"/>
    <property type="match status" value="1"/>
</dbReference>
<keyword evidence="6 9" id="KW-0812">Transmembrane</keyword>
<evidence type="ECO:0000256" key="3">
    <source>
        <dbReference type="ARBA" id="ARBA00006263"/>
    </source>
</evidence>
<dbReference type="GO" id="GO:0048472">
    <property type="term" value="F:threonine-phosphate decarboxylase activity"/>
    <property type="evidence" value="ECO:0007669"/>
    <property type="project" value="InterPro"/>
</dbReference>
<evidence type="ECO:0000313" key="10">
    <source>
        <dbReference type="EMBL" id="MBC8200094.1"/>
    </source>
</evidence>
<feature type="transmembrane region" description="Helical" evidence="9">
    <location>
        <begin position="206"/>
        <end position="226"/>
    </location>
</feature>
<dbReference type="GO" id="GO:0005886">
    <property type="term" value="C:plasma membrane"/>
    <property type="evidence" value="ECO:0007669"/>
    <property type="project" value="UniProtKB-SubCell"/>
</dbReference>
<evidence type="ECO:0000256" key="1">
    <source>
        <dbReference type="ARBA" id="ARBA00004651"/>
    </source>
</evidence>
<comment type="similarity">
    <text evidence="3 9">Belongs to the CobD/CbiB family.</text>
</comment>
<sequence>MTPAVFLGAYIVDIIIGDPRWFPHPVVIIGKSVRFLEDKIRRTSIIGKKKGGIILWFAVVVPTFFITWGIVEGCLFINALFGAIITVLFASMTLATRSLFDESKAVIDALNNGNIVEARKKLSMIVGRDTENLDEQEICRAVIETVSENLSDGIVAPMFYLVLGGLPLAMAYKAANTLDSMVGYKNDRYGDIGWFSAKMDDMFNWVPARLTGLIIMAVSFILRLNWRDSWKIMRRDGQNHSSPNSGTPEAATAGALNIQLGGKIQYFGKISHKPTIGDRIKEIDRDDVKKVWVVMFISSFLMAAVCVLTLWMI</sequence>
<dbReference type="AlphaFoldDB" id="A0A8J6N4H9"/>
<dbReference type="Proteomes" id="UP000603545">
    <property type="component" value="Unassembled WGS sequence"/>
</dbReference>
<name>A0A8J6N4H9_9BACT</name>
<evidence type="ECO:0000256" key="6">
    <source>
        <dbReference type="ARBA" id="ARBA00022692"/>
    </source>
</evidence>
<evidence type="ECO:0000256" key="4">
    <source>
        <dbReference type="ARBA" id="ARBA00022475"/>
    </source>
</evidence>
<dbReference type="EMBL" id="JACNLL010000075">
    <property type="protein sequence ID" value="MBC8200094.1"/>
    <property type="molecule type" value="Genomic_DNA"/>
</dbReference>
<dbReference type="UniPathway" id="UPA00148"/>
<dbReference type="InterPro" id="IPR004485">
    <property type="entry name" value="Cobalamin_biosynth_CobD/CbiB"/>
</dbReference>
<evidence type="ECO:0000256" key="5">
    <source>
        <dbReference type="ARBA" id="ARBA00022573"/>
    </source>
</evidence>
<comment type="caution">
    <text evidence="10">The sequence shown here is derived from an EMBL/GenBank/DDBJ whole genome shotgun (WGS) entry which is preliminary data.</text>
</comment>
<feature type="transmembrane region" description="Helical" evidence="9">
    <location>
        <begin position="51"/>
        <end position="70"/>
    </location>
</feature>
<dbReference type="HAMAP" id="MF_00024">
    <property type="entry name" value="CobD_CbiB"/>
    <property type="match status" value="1"/>
</dbReference>
<dbReference type="NCBIfam" id="TIGR00380">
    <property type="entry name" value="cobal_cbiB"/>
    <property type="match status" value="1"/>
</dbReference>
<accession>A0A8J6N4H9</accession>
<dbReference type="GO" id="GO:0015420">
    <property type="term" value="F:ABC-type vitamin B12 transporter activity"/>
    <property type="evidence" value="ECO:0007669"/>
    <property type="project" value="UniProtKB-UniRule"/>
</dbReference>